<keyword evidence="7" id="KW-0547">Nucleotide-binding</keyword>
<feature type="region of interest" description="Disordered" evidence="13">
    <location>
        <begin position="639"/>
        <end position="908"/>
    </location>
</feature>
<feature type="coiled-coil region" evidence="12">
    <location>
        <begin position="373"/>
        <end position="407"/>
    </location>
</feature>
<keyword evidence="9" id="KW-0067">ATP-binding</keyword>
<keyword evidence="5" id="KW-0808">Transferase</keyword>
<keyword evidence="17" id="KW-1185">Reference proteome</keyword>
<evidence type="ECO:0000256" key="5">
    <source>
        <dbReference type="ARBA" id="ARBA00022679"/>
    </source>
</evidence>
<keyword evidence="4" id="KW-0597">Phosphoprotein</keyword>
<comment type="catalytic activity">
    <reaction evidence="1">
        <text>ATP + protein L-histidine = ADP + protein N-phospho-L-histidine.</text>
        <dbReference type="EC" id="2.7.13.3"/>
    </reaction>
</comment>
<dbReference type="InterPro" id="IPR013587">
    <property type="entry name" value="Nitrate/nitrite_sensing"/>
</dbReference>
<evidence type="ECO:0000256" key="9">
    <source>
        <dbReference type="ARBA" id="ARBA00022840"/>
    </source>
</evidence>
<keyword evidence="14" id="KW-0732">Signal</keyword>
<evidence type="ECO:0000256" key="2">
    <source>
        <dbReference type="ARBA" id="ARBA00004370"/>
    </source>
</evidence>
<comment type="caution">
    <text evidence="16">The sequence shown here is derived from an EMBL/GenBank/DDBJ whole genome shotgun (WGS) entry which is preliminary data.</text>
</comment>
<evidence type="ECO:0000256" key="4">
    <source>
        <dbReference type="ARBA" id="ARBA00022553"/>
    </source>
</evidence>
<feature type="chain" id="PRO_5046020649" description="histidine kinase" evidence="14">
    <location>
        <begin position="27"/>
        <end position="908"/>
    </location>
</feature>
<comment type="subcellular location">
    <subcellularLocation>
        <location evidence="2">Membrane</location>
    </subcellularLocation>
</comment>
<dbReference type="RefSeq" id="WP_344526897.1">
    <property type="nucleotide sequence ID" value="NZ_BAAAPE010000007.1"/>
</dbReference>
<dbReference type="PANTHER" id="PTHR44936">
    <property type="entry name" value="SENSOR PROTEIN CREC"/>
    <property type="match status" value="1"/>
</dbReference>
<gene>
    <name evidence="16" type="ORF">GCM10009801_23380</name>
</gene>
<dbReference type="Gene3D" id="3.30.565.10">
    <property type="entry name" value="Histidine kinase-like ATPase, C-terminal domain"/>
    <property type="match status" value="1"/>
</dbReference>
<dbReference type="Proteomes" id="UP001500016">
    <property type="component" value="Unassembled WGS sequence"/>
</dbReference>
<feature type="region of interest" description="Disordered" evidence="13">
    <location>
        <begin position="182"/>
        <end position="221"/>
    </location>
</feature>
<accession>A0ABN2VT87</accession>
<keyword evidence="12" id="KW-0175">Coiled coil</keyword>
<dbReference type="PROSITE" id="PS50885">
    <property type="entry name" value="HAMP"/>
    <property type="match status" value="1"/>
</dbReference>
<keyword evidence="10" id="KW-0472">Membrane</keyword>
<protein>
    <recommendedName>
        <fullName evidence="3">histidine kinase</fullName>
        <ecNumber evidence="3">2.7.13.3</ecNumber>
    </recommendedName>
</protein>
<evidence type="ECO:0000256" key="12">
    <source>
        <dbReference type="SAM" id="Coils"/>
    </source>
</evidence>
<dbReference type="EC" id="2.7.13.3" evidence="3"/>
<sequence>MRNRLLASVALCAVAVLAAGAPTVVAASDDAADAQRLVDDAKLSQRAIALSHSLADERDDIVEYIAAGRTSRGGAGVSEGQRARVDRQAHEIRDAAPAEVRKALKALPKLRQRAIAGRGGALDSYEAYSRTIQALRGVSRDVARGLPERAQDATAGALPDLARALDQASATRGLLRGALAGTGTQRDLASEAQRARAREEGALSDFEEAAGSEARDSYSTTVNGTDVNAAERYLDRLTARPYLTPREHALDADRVDNALSARLAHMRGVQSSLAAAEVKRLEGLRDDDVDALQIRAALVGVCLLLAVGVSVSTARSLARPLSVLRRGSRRLADDPSGEPVAFHGRNDEFADVVRALNALRDSAADTADLRERAARAEGEQDELAVAKAELTERYELLRQERDAVRERLRVSADAAHGTFVHLSLRTLGLVERQLGVIEELEENETDPDRLGTLFKLDHLATRMRRHTENLLLLAGAEHASGHQRAPAPLLDVLRAAVSEIERYERVALGSVPPHTQISGFAADDLSHLMAELLDNAASFSPPETEVRLSGWLLESGEVALSVQDSGIGVGDEQLAELNARLGDPAAQEPPEQGRDGQNVLGMGLYVVARLAARQGLRVRLSKQDEGGLAAVVTVPRALLPDRPAPGTTGGSAATATATSPSTSASVPAPSPAPDAAAALPGSVAEANSNDLPVLRRRRRRASAVDDWPMGPDGTPKDEAETAPEDGPEETTSGTGTGPADAVPADEHTRAEDLAPQAAQGQRAEPDAEAEAEPVPEAEAESVGHEVQHEVGHGHGPEHEGAAGPTTRGTGTAPVPEQAPGAPTTPTTAYTAKGLPKRTPRTSAAGAPTAPRPRRGGTGAEELRRRLGGFQKGAKEGLRDAAAEVAAEENVEEQAGAQVDGGTAEEARK</sequence>
<dbReference type="SMART" id="SM00387">
    <property type="entry name" value="HATPase_c"/>
    <property type="match status" value="1"/>
</dbReference>
<keyword evidence="10" id="KW-1133">Transmembrane helix</keyword>
<dbReference type="Gene3D" id="6.10.340.10">
    <property type="match status" value="1"/>
</dbReference>
<keyword evidence="11" id="KW-0902">Two-component regulatory system</keyword>
<evidence type="ECO:0000256" key="13">
    <source>
        <dbReference type="SAM" id="MobiDB-lite"/>
    </source>
</evidence>
<dbReference type="Pfam" id="PF02518">
    <property type="entry name" value="HATPase_c"/>
    <property type="match status" value="1"/>
</dbReference>
<evidence type="ECO:0000256" key="7">
    <source>
        <dbReference type="ARBA" id="ARBA00022741"/>
    </source>
</evidence>
<feature type="compositionally biased region" description="Basic and acidic residues" evidence="13">
    <location>
        <begin position="781"/>
        <end position="800"/>
    </location>
</feature>
<reference evidence="16 17" key="1">
    <citation type="journal article" date="2019" name="Int. J. Syst. Evol. Microbiol.">
        <title>The Global Catalogue of Microorganisms (GCM) 10K type strain sequencing project: providing services to taxonomists for standard genome sequencing and annotation.</title>
        <authorList>
            <consortium name="The Broad Institute Genomics Platform"/>
            <consortium name="The Broad Institute Genome Sequencing Center for Infectious Disease"/>
            <person name="Wu L."/>
            <person name="Ma J."/>
        </authorList>
    </citation>
    <scope>NUCLEOTIDE SEQUENCE [LARGE SCALE GENOMIC DNA]</scope>
    <source>
        <strain evidence="16 17">JCM 15478</strain>
    </source>
</reference>
<dbReference type="InterPro" id="IPR050980">
    <property type="entry name" value="2C_sensor_his_kinase"/>
</dbReference>
<evidence type="ECO:0000313" key="17">
    <source>
        <dbReference type="Proteomes" id="UP001500016"/>
    </source>
</evidence>
<dbReference type="InterPro" id="IPR003660">
    <property type="entry name" value="HAMP_dom"/>
</dbReference>
<feature type="compositionally biased region" description="Acidic residues" evidence="13">
    <location>
        <begin position="766"/>
        <end position="779"/>
    </location>
</feature>
<evidence type="ECO:0000256" key="11">
    <source>
        <dbReference type="ARBA" id="ARBA00023012"/>
    </source>
</evidence>
<evidence type="ECO:0000313" key="16">
    <source>
        <dbReference type="EMBL" id="GAA2071580.1"/>
    </source>
</evidence>
<keyword evidence="8" id="KW-0418">Kinase</keyword>
<dbReference type="SUPFAM" id="SSF55874">
    <property type="entry name" value="ATPase domain of HSP90 chaperone/DNA topoisomerase II/histidine kinase"/>
    <property type="match status" value="1"/>
</dbReference>
<dbReference type="Pfam" id="PF00672">
    <property type="entry name" value="HAMP"/>
    <property type="match status" value="1"/>
</dbReference>
<name>A0ABN2VT87_9ACTN</name>
<dbReference type="Pfam" id="PF08376">
    <property type="entry name" value="NIT"/>
    <property type="match status" value="1"/>
</dbReference>
<evidence type="ECO:0000256" key="10">
    <source>
        <dbReference type="ARBA" id="ARBA00022989"/>
    </source>
</evidence>
<evidence type="ECO:0000259" key="15">
    <source>
        <dbReference type="PROSITE" id="PS50885"/>
    </source>
</evidence>
<feature type="compositionally biased region" description="Low complexity" evidence="13">
    <location>
        <begin position="801"/>
        <end position="831"/>
    </location>
</feature>
<evidence type="ECO:0000256" key="14">
    <source>
        <dbReference type="SAM" id="SignalP"/>
    </source>
</evidence>
<keyword evidence="6" id="KW-0812">Transmembrane</keyword>
<feature type="domain" description="HAMP" evidence="15">
    <location>
        <begin position="315"/>
        <end position="368"/>
    </location>
</feature>
<feature type="compositionally biased region" description="Basic and acidic residues" evidence="13">
    <location>
        <begin position="872"/>
        <end position="881"/>
    </location>
</feature>
<feature type="signal peptide" evidence="14">
    <location>
        <begin position="1"/>
        <end position="26"/>
    </location>
</feature>
<organism evidence="16 17">
    <name type="scientific">Streptomyces albiaxialis</name>
    <dbReference type="NCBI Taxonomy" id="329523"/>
    <lineage>
        <taxon>Bacteria</taxon>
        <taxon>Bacillati</taxon>
        <taxon>Actinomycetota</taxon>
        <taxon>Actinomycetes</taxon>
        <taxon>Kitasatosporales</taxon>
        <taxon>Streptomycetaceae</taxon>
        <taxon>Streptomyces</taxon>
    </lineage>
</organism>
<proteinExistence type="predicted"/>
<dbReference type="InterPro" id="IPR036890">
    <property type="entry name" value="HATPase_C_sf"/>
</dbReference>
<dbReference type="SMART" id="SM00304">
    <property type="entry name" value="HAMP"/>
    <property type="match status" value="1"/>
</dbReference>
<evidence type="ECO:0000256" key="6">
    <source>
        <dbReference type="ARBA" id="ARBA00022692"/>
    </source>
</evidence>
<evidence type="ECO:0000256" key="8">
    <source>
        <dbReference type="ARBA" id="ARBA00022777"/>
    </source>
</evidence>
<feature type="compositionally biased region" description="Low complexity" evidence="13">
    <location>
        <begin position="644"/>
        <end position="684"/>
    </location>
</feature>
<dbReference type="EMBL" id="BAAAPE010000007">
    <property type="protein sequence ID" value="GAA2071580.1"/>
    <property type="molecule type" value="Genomic_DNA"/>
</dbReference>
<dbReference type="PANTHER" id="PTHR44936:SF9">
    <property type="entry name" value="SENSOR PROTEIN CREC"/>
    <property type="match status" value="1"/>
</dbReference>
<evidence type="ECO:0000256" key="3">
    <source>
        <dbReference type="ARBA" id="ARBA00012438"/>
    </source>
</evidence>
<dbReference type="InterPro" id="IPR003594">
    <property type="entry name" value="HATPase_dom"/>
</dbReference>
<evidence type="ECO:0000256" key="1">
    <source>
        <dbReference type="ARBA" id="ARBA00000085"/>
    </source>
</evidence>